<name>A0ABS4YM40_9MICO</name>
<organism evidence="2 3">
    <name type="scientific">Brachybacterium fresconis</name>
    <dbReference type="NCBI Taxonomy" id="173363"/>
    <lineage>
        <taxon>Bacteria</taxon>
        <taxon>Bacillati</taxon>
        <taxon>Actinomycetota</taxon>
        <taxon>Actinomycetes</taxon>
        <taxon>Micrococcales</taxon>
        <taxon>Dermabacteraceae</taxon>
        <taxon>Brachybacterium</taxon>
    </lineage>
</organism>
<evidence type="ECO:0000256" key="1">
    <source>
        <dbReference type="SAM" id="Phobius"/>
    </source>
</evidence>
<dbReference type="RefSeq" id="WP_245348951.1">
    <property type="nucleotide sequence ID" value="NZ_BAAAJV010000052.1"/>
</dbReference>
<comment type="caution">
    <text evidence="2">The sequence shown here is derived from an EMBL/GenBank/DDBJ whole genome shotgun (WGS) entry which is preliminary data.</text>
</comment>
<evidence type="ECO:0000313" key="3">
    <source>
        <dbReference type="Proteomes" id="UP000698222"/>
    </source>
</evidence>
<feature type="transmembrane region" description="Helical" evidence="1">
    <location>
        <begin position="21"/>
        <end position="39"/>
    </location>
</feature>
<evidence type="ECO:0000313" key="2">
    <source>
        <dbReference type="EMBL" id="MBP2409863.1"/>
    </source>
</evidence>
<dbReference type="EMBL" id="JAGIOC010000001">
    <property type="protein sequence ID" value="MBP2409863.1"/>
    <property type="molecule type" value="Genomic_DNA"/>
</dbReference>
<accession>A0ABS4YM40</accession>
<sequence length="167" mass="17515">MTSPDTPGSPGPRRGGAPLRAWTRSVLLLLGGALATVLLVLADQLIAAIAVAVFSLFMAYWTSPLRSGPHAPLETALARRADDVVIILWAPGNPLSARLQTAIRGERDDVVWVNVYQDPRAQQLLAEHGGAAAAPLVIVGDQMTAAATVAQLLELQEAGRRRAAGDG</sequence>
<gene>
    <name evidence="2" type="ORF">JOF44_002766</name>
</gene>
<dbReference type="Proteomes" id="UP000698222">
    <property type="component" value="Unassembled WGS sequence"/>
</dbReference>
<feature type="transmembrane region" description="Helical" evidence="1">
    <location>
        <begin position="45"/>
        <end position="62"/>
    </location>
</feature>
<keyword evidence="3" id="KW-1185">Reference proteome</keyword>
<protein>
    <submittedName>
        <fullName evidence="2">Uncharacterized protein</fullName>
    </submittedName>
</protein>
<reference evidence="2 3" key="1">
    <citation type="submission" date="2021-03" db="EMBL/GenBank/DDBJ databases">
        <title>Sequencing the genomes of 1000 actinobacteria strains.</title>
        <authorList>
            <person name="Klenk H.-P."/>
        </authorList>
    </citation>
    <scope>NUCLEOTIDE SEQUENCE [LARGE SCALE GENOMIC DNA]</scope>
    <source>
        <strain evidence="2 3">DSM 14564</strain>
    </source>
</reference>
<proteinExistence type="predicted"/>
<keyword evidence="1" id="KW-0812">Transmembrane</keyword>
<keyword evidence="1" id="KW-1133">Transmembrane helix</keyword>
<keyword evidence="1" id="KW-0472">Membrane</keyword>